<comment type="caution">
    <text evidence="2">The sequence shown here is derived from an EMBL/GenBank/DDBJ whole genome shotgun (WGS) entry which is preliminary data.</text>
</comment>
<dbReference type="InterPro" id="IPR016181">
    <property type="entry name" value="Acyl_CoA_acyltransferase"/>
</dbReference>
<dbReference type="Proteomes" id="UP000245697">
    <property type="component" value="Unassembled WGS sequence"/>
</dbReference>
<evidence type="ECO:0000313" key="2">
    <source>
        <dbReference type="EMBL" id="PWK43322.1"/>
    </source>
</evidence>
<reference evidence="2 3" key="1">
    <citation type="submission" date="2018-05" db="EMBL/GenBank/DDBJ databases">
        <title>Genomic Encyclopedia of Archaeal and Bacterial Type Strains, Phase II (KMG-II): from individual species to whole genera.</title>
        <authorList>
            <person name="Goeker M."/>
        </authorList>
    </citation>
    <scope>NUCLEOTIDE SEQUENCE [LARGE SCALE GENOMIC DNA]</scope>
    <source>
        <strain evidence="2 3">DSM 45184</strain>
    </source>
</reference>
<sequence length="104" mass="11717">MDDGVTITVGDVPEKGRFEARDEAGELAGVVTYQVTGPIIAYTHTEVDPRFEGQGVESLLARTVMDDARSRNRTVVPMCPFLAEWLERHHDYDKIVARSTRRIK</sequence>
<dbReference type="InterPro" id="IPR045057">
    <property type="entry name" value="Gcn5-rel_NAT"/>
</dbReference>
<evidence type="ECO:0000259" key="1">
    <source>
        <dbReference type="PROSITE" id="PS51729"/>
    </source>
</evidence>
<name>A0A316FSR5_9ACTN</name>
<dbReference type="EMBL" id="QGGR01000013">
    <property type="protein sequence ID" value="PWK43322.1"/>
    <property type="molecule type" value="Genomic_DNA"/>
</dbReference>
<gene>
    <name evidence="2" type="ORF">BC793_1131</name>
</gene>
<dbReference type="SUPFAM" id="SSF55729">
    <property type="entry name" value="Acyl-CoA N-acyltransferases (Nat)"/>
    <property type="match status" value="1"/>
</dbReference>
<dbReference type="PROSITE" id="PS51729">
    <property type="entry name" value="GNAT_YJDJ"/>
    <property type="match status" value="1"/>
</dbReference>
<dbReference type="InterPro" id="IPR031165">
    <property type="entry name" value="GNAT_YJDJ"/>
</dbReference>
<accession>A0A316FSR5</accession>
<protein>
    <recommendedName>
        <fullName evidence="1">N-acetyltransferase domain-containing protein</fullName>
    </recommendedName>
</protein>
<dbReference type="Gene3D" id="3.40.630.30">
    <property type="match status" value="1"/>
</dbReference>
<dbReference type="PANTHER" id="PTHR31435:SF10">
    <property type="entry name" value="BSR4717 PROTEIN"/>
    <property type="match status" value="1"/>
</dbReference>
<dbReference type="AlphaFoldDB" id="A0A316FSR5"/>
<dbReference type="Pfam" id="PF14542">
    <property type="entry name" value="Acetyltransf_CG"/>
    <property type="match status" value="1"/>
</dbReference>
<proteinExistence type="predicted"/>
<feature type="domain" description="N-acetyltransferase" evidence="1">
    <location>
        <begin position="10"/>
        <end position="97"/>
    </location>
</feature>
<evidence type="ECO:0000313" key="3">
    <source>
        <dbReference type="Proteomes" id="UP000245697"/>
    </source>
</evidence>
<keyword evidence="3" id="KW-1185">Reference proteome</keyword>
<dbReference type="PANTHER" id="PTHR31435">
    <property type="entry name" value="PROTEIN NATD1"/>
    <property type="match status" value="1"/>
</dbReference>
<organism evidence="2 3">
    <name type="scientific">Actinoplanes xinjiangensis</name>
    <dbReference type="NCBI Taxonomy" id="512350"/>
    <lineage>
        <taxon>Bacteria</taxon>
        <taxon>Bacillati</taxon>
        <taxon>Actinomycetota</taxon>
        <taxon>Actinomycetes</taxon>
        <taxon>Micromonosporales</taxon>
        <taxon>Micromonosporaceae</taxon>
        <taxon>Actinoplanes</taxon>
    </lineage>
</organism>